<keyword evidence="13" id="KW-0333">Golgi apparatus</keyword>
<dbReference type="SUPFAM" id="SSF51735">
    <property type="entry name" value="NAD(P)-binding Rossmann-fold domains"/>
    <property type="match status" value="1"/>
</dbReference>
<evidence type="ECO:0000259" key="20">
    <source>
        <dbReference type="PROSITE" id="PS51914"/>
    </source>
</evidence>
<proteinExistence type="inferred from homology"/>
<comment type="similarity">
    <text evidence="5">Belongs to the ATG27 family.</text>
</comment>
<dbReference type="Gene3D" id="3.40.50.720">
    <property type="entry name" value="NAD(P)-binding Rossmann-like Domain"/>
    <property type="match status" value="1"/>
</dbReference>
<evidence type="ECO:0000256" key="3">
    <source>
        <dbReference type="ARBA" id="ARBA00004472"/>
    </source>
</evidence>
<evidence type="ECO:0000256" key="19">
    <source>
        <dbReference type="SAM" id="Phobius"/>
    </source>
</evidence>
<keyword evidence="11 19" id="KW-1133">Transmembrane helix</keyword>
<sequence>LSADALTEATASGADHVFNLKIDVDYIKRVREITGKGCHAAINVTNSVPAYSSTPQLLRMNGVLMVTGIPQGPLQFQAMDISMNRIRVRGSNNGTTPRLEKCVEFSHEHGIRPRVTQFRLDEFEEMLKLMESGKHKGRRAPLPTTYTHSNHKPTKMPNPWHSLLLLPACVAAVTLDCKHIRIDKKDFDLSALGGPKTIHEQRWLPPSISNTTFTIDLCSPLKKLKGVDSKEQCPSGTRVCGVEERYNPIDGVKEVIEVRPIAGEFSTSHGRAMDPEVTRLKESSNTDLEGLRIELRGGKFPETRSGDLQKAIVELLCDRELTGNEGFEEDGAVMDAASYGRMGRRADGDNDDDEPELPDLDKGKSLQFVSYKSEKDDVGVLRLTWKTKYACESAEKEPVKEPTEGNKTAGWGFFTWFIIVVFLLIAAYIIFGSWLNYSRYGARGWDLIPHGDTLRDMPYLVKEWVGGVADRMKSGGSRGGYSAV</sequence>
<evidence type="ECO:0000256" key="10">
    <source>
        <dbReference type="ARBA" id="ARBA00022927"/>
    </source>
</evidence>
<dbReference type="InterPro" id="IPR018939">
    <property type="entry name" value="Autophagy-rel_prot_27"/>
</dbReference>
<comment type="subcellular location">
    <subcellularLocation>
        <location evidence="2">Cytoplasmic vesicle membrane</location>
        <topology evidence="2">Single-pass type I membrane protein</topology>
    </subcellularLocation>
    <subcellularLocation>
        <location evidence="4">Golgi apparatus membrane</location>
        <topology evidence="4">Single-pass type I membrane protein</topology>
    </subcellularLocation>
    <subcellularLocation>
        <location evidence="1">Mitochondrion membrane</location>
        <topology evidence="1">Single-pass membrane protein</topology>
    </subcellularLocation>
    <subcellularLocation>
        <location evidence="3">Preautophagosomal structure membrane</location>
        <topology evidence="3">Single-pass type I membrane protein</topology>
    </subcellularLocation>
</comment>
<dbReference type="Gene3D" id="2.70.130.10">
    <property type="entry name" value="Mannose-6-phosphate receptor binding domain"/>
    <property type="match status" value="1"/>
</dbReference>
<evidence type="ECO:0000256" key="16">
    <source>
        <dbReference type="ARBA" id="ARBA00023157"/>
    </source>
</evidence>
<evidence type="ECO:0000313" key="22">
    <source>
        <dbReference type="Proteomes" id="UP001175353"/>
    </source>
</evidence>
<dbReference type="Pfam" id="PF00107">
    <property type="entry name" value="ADH_zinc_N"/>
    <property type="match status" value="1"/>
</dbReference>
<dbReference type="InterPro" id="IPR009011">
    <property type="entry name" value="Man6P_isomerase_rcpt-bd_dom_sf"/>
</dbReference>
<dbReference type="EMBL" id="JAUJLE010000488">
    <property type="protein sequence ID" value="KAK0954894.1"/>
    <property type="molecule type" value="Genomic_DNA"/>
</dbReference>
<dbReference type="GO" id="GO:0034045">
    <property type="term" value="C:phagophore assembly site membrane"/>
    <property type="evidence" value="ECO:0007669"/>
    <property type="project" value="UniProtKB-SubCell"/>
</dbReference>
<organism evidence="21 22">
    <name type="scientific">Friedmanniomyces endolithicus</name>
    <dbReference type="NCBI Taxonomy" id="329885"/>
    <lineage>
        <taxon>Eukaryota</taxon>
        <taxon>Fungi</taxon>
        <taxon>Dikarya</taxon>
        <taxon>Ascomycota</taxon>
        <taxon>Pezizomycotina</taxon>
        <taxon>Dothideomycetes</taxon>
        <taxon>Dothideomycetidae</taxon>
        <taxon>Mycosphaerellales</taxon>
        <taxon>Teratosphaeriaceae</taxon>
        <taxon>Friedmanniomyces</taxon>
    </lineage>
</organism>
<feature type="domain" description="MRH" evidence="20">
    <location>
        <begin position="175"/>
        <end position="393"/>
    </location>
</feature>
<evidence type="ECO:0000256" key="9">
    <source>
        <dbReference type="ARBA" id="ARBA00022729"/>
    </source>
</evidence>
<feature type="non-terminal residue" evidence="21">
    <location>
        <position position="1"/>
    </location>
</feature>
<keyword evidence="17" id="KW-0968">Cytoplasmic vesicle</keyword>
<dbReference type="Proteomes" id="UP001175353">
    <property type="component" value="Unassembled WGS sequence"/>
</dbReference>
<keyword evidence="22" id="KW-1185">Reference proteome</keyword>
<dbReference type="GO" id="GO:0015031">
    <property type="term" value="P:protein transport"/>
    <property type="evidence" value="ECO:0007669"/>
    <property type="project" value="UniProtKB-KW"/>
</dbReference>
<evidence type="ECO:0000313" key="21">
    <source>
        <dbReference type="EMBL" id="KAK0954894.1"/>
    </source>
</evidence>
<evidence type="ECO:0000256" key="8">
    <source>
        <dbReference type="ARBA" id="ARBA00022692"/>
    </source>
</evidence>
<evidence type="ECO:0000256" key="7">
    <source>
        <dbReference type="ARBA" id="ARBA00022448"/>
    </source>
</evidence>
<dbReference type="PANTHER" id="PTHR15071">
    <property type="entry name" value="MANNOSE-6-PHOSPHATE RECEPTOR FAMILY MEMBER"/>
    <property type="match status" value="1"/>
</dbReference>
<feature type="region of interest" description="Disordered" evidence="18">
    <location>
        <begin position="134"/>
        <end position="154"/>
    </location>
</feature>
<keyword evidence="14" id="KW-0496">Mitochondrion</keyword>
<keyword evidence="15 19" id="KW-0472">Membrane</keyword>
<comment type="caution">
    <text evidence="21">The sequence shown here is derived from an EMBL/GenBank/DDBJ whole genome shotgun (WGS) entry which is preliminary data.</text>
</comment>
<dbReference type="InterPro" id="IPR013149">
    <property type="entry name" value="ADH-like_C"/>
</dbReference>
<keyword evidence="10" id="KW-0653">Protein transport</keyword>
<feature type="region of interest" description="Disordered" evidence="18">
    <location>
        <begin position="342"/>
        <end position="361"/>
    </location>
</feature>
<evidence type="ECO:0000256" key="6">
    <source>
        <dbReference type="ARBA" id="ARBA00013776"/>
    </source>
</evidence>
<reference evidence="21" key="1">
    <citation type="submission" date="2023-06" db="EMBL/GenBank/DDBJ databases">
        <title>Black Yeasts Isolated from many extreme environments.</title>
        <authorList>
            <person name="Coleine C."/>
            <person name="Stajich J.E."/>
            <person name="Selbmann L."/>
        </authorList>
    </citation>
    <scope>NUCLEOTIDE SEQUENCE</scope>
    <source>
        <strain evidence="21">CCFEE 5200</strain>
    </source>
</reference>
<evidence type="ECO:0000256" key="12">
    <source>
        <dbReference type="ARBA" id="ARBA00023006"/>
    </source>
</evidence>
<evidence type="ECO:0000256" key="1">
    <source>
        <dbReference type="ARBA" id="ARBA00004304"/>
    </source>
</evidence>
<feature type="compositionally biased region" description="Acidic residues" evidence="18">
    <location>
        <begin position="349"/>
        <end position="358"/>
    </location>
</feature>
<evidence type="ECO:0000256" key="17">
    <source>
        <dbReference type="ARBA" id="ARBA00023329"/>
    </source>
</evidence>
<dbReference type="InterPro" id="IPR044865">
    <property type="entry name" value="MRH_dom"/>
</dbReference>
<keyword evidence="16" id="KW-1015">Disulfide bond</keyword>
<evidence type="ECO:0000256" key="13">
    <source>
        <dbReference type="ARBA" id="ARBA00023034"/>
    </source>
</evidence>
<dbReference type="PANTHER" id="PTHR15071:SF13">
    <property type="entry name" value="AUTOPHAGY-RELATED PROTEIN 27"/>
    <property type="match status" value="1"/>
</dbReference>
<dbReference type="Gene3D" id="3.90.180.10">
    <property type="entry name" value="Medium-chain alcohol dehydrogenases, catalytic domain"/>
    <property type="match status" value="1"/>
</dbReference>
<dbReference type="GO" id="GO:0000139">
    <property type="term" value="C:Golgi membrane"/>
    <property type="evidence" value="ECO:0007669"/>
    <property type="project" value="UniProtKB-SubCell"/>
</dbReference>
<keyword evidence="9" id="KW-0732">Signal</keyword>
<keyword evidence="8 19" id="KW-0812">Transmembrane</keyword>
<evidence type="ECO:0000256" key="11">
    <source>
        <dbReference type="ARBA" id="ARBA00022989"/>
    </source>
</evidence>
<keyword evidence="12" id="KW-0072">Autophagy</keyword>
<dbReference type="PROSITE" id="PS51914">
    <property type="entry name" value="MRH"/>
    <property type="match status" value="1"/>
</dbReference>
<keyword evidence="7" id="KW-0813">Transport</keyword>
<evidence type="ECO:0000256" key="15">
    <source>
        <dbReference type="ARBA" id="ARBA00023136"/>
    </source>
</evidence>
<evidence type="ECO:0000256" key="14">
    <source>
        <dbReference type="ARBA" id="ARBA00023128"/>
    </source>
</evidence>
<feature type="transmembrane region" description="Helical" evidence="19">
    <location>
        <begin position="409"/>
        <end position="431"/>
    </location>
</feature>
<dbReference type="Pfam" id="PF09451">
    <property type="entry name" value="ATG27"/>
    <property type="match status" value="1"/>
</dbReference>
<dbReference type="InterPro" id="IPR036291">
    <property type="entry name" value="NAD(P)-bd_dom_sf"/>
</dbReference>
<dbReference type="AlphaFoldDB" id="A0AAN6H9K0"/>
<accession>A0AAN6H9K0</accession>
<dbReference type="GO" id="GO:0031966">
    <property type="term" value="C:mitochondrial membrane"/>
    <property type="evidence" value="ECO:0007669"/>
    <property type="project" value="UniProtKB-SubCell"/>
</dbReference>
<protein>
    <recommendedName>
        <fullName evidence="6">Autophagy-related protein 27</fullName>
    </recommendedName>
</protein>
<dbReference type="GO" id="GO:0006914">
    <property type="term" value="P:autophagy"/>
    <property type="evidence" value="ECO:0007669"/>
    <property type="project" value="UniProtKB-KW"/>
</dbReference>
<name>A0AAN6H9K0_9PEZI</name>
<evidence type="ECO:0000256" key="4">
    <source>
        <dbReference type="ARBA" id="ARBA00004614"/>
    </source>
</evidence>
<evidence type="ECO:0000256" key="5">
    <source>
        <dbReference type="ARBA" id="ARBA00005363"/>
    </source>
</evidence>
<gene>
    <name evidence="21" type="primary">ATG27_3</name>
    <name evidence="21" type="ORF">LTR91_023109</name>
</gene>
<evidence type="ECO:0000256" key="2">
    <source>
        <dbReference type="ARBA" id="ARBA00004358"/>
    </source>
</evidence>
<dbReference type="GO" id="GO:0030659">
    <property type="term" value="C:cytoplasmic vesicle membrane"/>
    <property type="evidence" value="ECO:0007669"/>
    <property type="project" value="UniProtKB-SubCell"/>
</dbReference>
<evidence type="ECO:0000256" key="18">
    <source>
        <dbReference type="SAM" id="MobiDB-lite"/>
    </source>
</evidence>